<dbReference type="Gene3D" id="1.10.287.110">
    <property type="entry name" value="DnaJ domain"/>
    <property type="match status" value="1"/>
</dbReference>
<feature type="domain" description="J" evidence="2">
    <location>
        <begin position="7"/>
        <end position="75"/>
    </location>
</feature>
<name>A0A9P5LBR9_9HYPO</name>
<keyword evidence="4" id="KW-1185">Reference proteome</keyword>
<dbReference type="PROSITE" id="PS00636">
    <property type="entry name" value="DNAJ_1"/>
    <property type="match status" value="1"/>
</dbReference>
<dbReference type="OrthoDB" id="10250354at2759"/>
<dbReference type="AlphaFoldDB" id="A0A9P5LBR9"/>
<proteinExistence type="predicted"/>
<feature type="compositionally biased region" description="Pro residues" evidence="1">
    <location>
        <begin position="313"/>
        <end position="322"/>
    </location>
</feature>
<evidence type="ECO:0000256" key="1">
    <source>
        <dbReference type="SAM" id="MobiDB-lite"/>
    </source>
</evidence>
<gene>
    <name evidence="3" type="ORF">G7Z17_g5415</name>
</gene>
<dbReference type="FunFam" id="1.10.287.110:FF:000073">
    <property type="entry name" value="DnaJ domain protein"/>
    <property type="match status" value="1"/>
</dbReference>
<dbReference type="PANTHER" id="PTHR44144">
    <property type="entry name" value="DNAJ HOMOLOG SUBFAMILY C MEMBER 9"/>
    <property type="match status" value="1"/>
</dbReference>
<dbReference type="InterPro" id="IPR001623">
    <property type="entry name" value="DnaJ_domain"/>
</dbReference>
<dbReference type="CDD" id="cd06257">
    <property type="entry name" value="DnaJ"/>
    <property type="match status" value="1"/>
</dbReference>
<feature type="compositionally biased region" description="Basic residues" evidence="1">
    <location>
        <begin position="457"/>
        <end position="471"/>
    </location>
</feature>
<dbReference type="Pfam" id="PF00226">
    <property type="entry name" value="DnaJ"/>
    <property type="match status" value="1"/>
</dbReference>
<evidence type="ECO:0000259" key="2">
    <source>
        <dbReference type="PROSITE" id="PS50076"/>
    </source>
</evidence>
<protein>
    <recommendedName>
        <fullName evidence="2">J domain-containing protein</fullName>
    </recommendedName>
</protein>
<feature type="compositionally biased region" description="Polar residues" evidence="1">
    <location>
        <begin position="86"/>
        <end position="99"/>
    </location>
</feature>
<evidence type="ECO:0000313" key="4">
    <source>
        <dbReference type="Proteomes" id="UP000722485"/>
    </source>
</evidence>
<dbReference type="PANTHER" id="PTHR44144:SF1">
    <property type="entry name" value="DNAJ HOMOLOG SUBFAMILY C MEMBER 9"/>
    <property type="match status" value="1"/>
</dbReference>
<comment type="caution">
    <text evidence="3">The sequence shown here is derived from an EMBL/GenBank/DDBJ whole genome shotgun (WGS) entry which is preliminary data.</text>
</comment>
<dbReference type="GO" id="GO:0031072">
    <property type="term" value="F:heat shock protein binding"/>
    <property type="evidence" value="ECO:0007669"/>
    <property type="project" value="TreeGrafter"/>
</dbReference>
<dbReference type="SMART" id="SM00271">
    <property type="entry name" value="DnaJ"/>
    <property type="match status" value="1"/>
</dbReference>
<feature type="compositionally biased region" description="Basic and acidic residues" evidence="1">
    <location>
        <begin position="346"/>
        <end position="361"/>
    </location>
</feature>
<dbReference type="Proteomes" id="UP000722485">
    <property type="component" value="Unassembled WGS sequence"/>
</dbReference>
<accession>A0A9P5LBR9</accession>
<dbReference type="InterPro" id="IPR018253">
    <property type="entry name" value="DnaJ_domain_CS"/>
</dbReference>
<feature type="region of interest" description="Disordered" evidence="1">
    <location>
        <begin position="301"/>
        <end position="478"/>
    </location>
</feature>
<dbReference type="InterPro" id="IPR036869">
    <property type="entry name" value="J_dom_sf"/>
</dbReference>
<feature type="compositionally biased region" description="Basic and acidic residues" evidence="1">
    <location>
        <begin position="246"/>
        <end position="262"/>
    </location>
</feature>
<dbReference type="InterPro" id="IPR052594">
    <property type="entry name" value="J_domain-containing_protein"/>
</dbReference>
<feature type="compositionally biased region" description="Pro residues" evidence="1">
    <location>
        <begin position="266"/>
        <end position="275"/>
    </location>
</feature>
<dbReference type="PRINTS" id="PR00625">
    <property type="entry name" value="JDOMAIN"/>
</dbReference>
<feature type="region of interest" description="Disordered" evidence="1">
    <location>
        <begin position="82"/>
        <end position="281"/>
    </location>
</feature>
<dbReference type="SUPFAM" id="SSF46565">
    <property type="entry name" value="Chaperone J-domain"/>
    <property type="match status" value="1"/>
</dbReference>
<dbReference type="GO" id="GO:0005737">
    <property type="term" value="C:cytoplasm"/>
    <property type="evidence" value="ECO:0007669"/>
    <property type="project" value="TreeGrafter"/>
</dbReference>
<feature type="compositionally biased region" description="Basic and acidic residues" evidence="1">
    <location>
        <begin position="143"/>
        <end position="237"/>
    </location>
</feature>
<feature type="compositionally biased region" description="Polar residues" evidence="1">
    <location>
        <begin position="113"/>
        <end position="123"/>
    </location>
</feature>
<dbReference type="GO" id="GO:0005634">
    <property type="term" value="C:nucleus"/>
    <property type="evidence" value="ECO:0007669"/>
    <property type="project" value="TreeGrafter"/>
</dbReference>
<reference evidence="3" key="1">
    <citation type="submission" date="2020-03" db="EMBL/GenBank/DDBJ databases">
        <title>Draft Genome Sequence of Cylindrodendrum hubeiense.</title>
        <authorList>
            <person name="Buettner E."/>
            <person name="Kellner H."/>
        </authorList>
    </citation>
    <scope>NUCLEOTIDE SEQUENCE</scope>
    <source>
        <strain evidence="3">IHI 201604</strain>
    </source>
</reference>
<organism evidence="3 4">
    <name type="scientific">Cylindrodendrum hubeiense</name>
    <dbReference type="NCBI Taxonomy" id="595255"/>
    <lineage>
        <taxon>Eukaryota</taxon>
        <taxon>Fungi</taxon>
        <taxon>Dikarya</taxon>
        <taxon>Ascomycota</taxon>
        <taxon>Pezizomycotina</taxon>
        <taxon>Sordariomycetes</taxon>
        <taxon>Hypocreomycetidae</taxon>
        <taxon>Hypocreales</taxon>
        <taxon>Nectriaceae</taxon>
        <taxon>Cylindrodendrum</taxon>
    </lineage>
</organism>
<dbReference type="PROSITE" id="PS50076">
    <property type="entry name" value="DNAJ_2"/>
    <property type="match status" value="1"/>
</dbReference>
<sequence>MTSLPPDPYAVLGVTKDAQITEIRSAHRKLVLKCHPDKVQDPELKALKQDEFQKVQQAYELLSDEKERQRYDDQARIAELRKQMQAKANTSSPRATPTTYKFEVRTAEPRPSSYKSTSGTPPSSKGFYPRSYEDTRGPQIFDAEPRTVRRESSYSDKPSKRETEREREREREKEQERERQKKASDALRRAEKAAKEAKEARRAEKKKEREKERKREAVDKKTRDKPYIESYEDELHAKEKKKSSKKHDEKRDRSSHRGEEAMPRMAAPPPPPPAMPEQWTGTATSAASYMVAASYIEARNRSKVYPATRVQPPAAPTPPPAPGQSSPFAPPAEDVRRSSAKPRRGSSGEKKAYKKASHEVLEDPIIVDTSPSAHHAQKTATAAAALSGSPPRRELHRQHTMPISAERFSRPIPTMSRSQTFAGGSSYPEMAADPRGRSRSKLHPQIEESDSEEERARRHRERKAHRSKKHRSPEPRAAEYIQQAYKVESGRTIPLHNSYSRGVDPAAMEGYGGYYSSGGHGIPDTRSSMPMREAGSYSSSPGNHMGGFGKVKTSKAYDYEDVTYSNNYPTYQDEYAAQAY</sequence>
<dbReference type="EMBL" id="JAANBB010000089">
    <property type="protein sequence ID" value="KAF7550892.1"/>
    <property type="molecule type" value="Genomic_DNA"/>
</dbReference>
<feature type="region of interest" description="Disordered" evidence="1">
    <location>
        <begin position="525"/>
        <end position="551"/>
    </location>
</feature>
<evidence type="ECO:0000313" key="3">
    <source>
        <dbReference type="EMBL" id="KAF7550892.1"/>
    </source>
</evidence>